<dbReference type="EMBL" id="SLWM01000004">
    <property type="protein sequence ID" value="TCO25632.1"/>
    <property type="molecule type" value="Genomic_DNA"/>
</dbReference>
<dbReference type="SUPFAM" id="SSF55961">
    <property type="entry name" value="Bet v1-like"/>
    <property type="match status" value="1"/>
</dbReference>
<comment type="caution">
    <text evidence="1">The sequence shown here is derived from an EMBL/GenBank/DDBJ whole genome shotgun (WGS) entry which is preliminary data.</text>
</comment>
<dbReference type="Gene3D" id="3.30.530.20">
    <property type="match status" value="1"/>
</dbReference>
<protein>
    <submittedName>
        <fullName evidence="1">Uncharacterized protein YndB with AHSA1/START domain</fullName>
    </submittedName>
</protein>
<organism evidence="1 2">
    <name type="scientific">Kribbella orskensis</name>
    <dbReference type="NCBI Taxonomy" id="2512216"/>
    <lineage>
        <taxon>Bacteria</taxon>
        <taxon>Bacillati</taxon>
        <taxon>Actinomycetota</taxon>
        <taxon>Actinomycetes</taxon>
        <taxon>Propionibacteriales</taxon>
        <taxon>Kribbellaceae</taxon>
        <taxon>Kribbella</taxon>
    </lineage>
</organism>
<dbReference type="InterPro" id="IPR019587">
    <property type="entry name" value="Polyketide_cyclase/dehydratase"/>
</dbReference>
<dbReference type="Pfam" id="PF10604">
    <property type="entry name" value="Polyketide_cyc2"/>
    <property type="match status" value="1"/>
</dbReference>
<proteinExistence type="predicted"/>
<keyword evidence="2" id="KW-1185">Reference proteome</keyword>
<name>A0ABY2BMM2_9ACTN</name>
<accession>A0ABY2BMM2</accession>
<dbReference type="RefSeq" id="WP_132188485.1">
    <property type="nucleotide sequence ID" value="NZ_SLWM01000004.1"/>
</dbReference>
<dbReference type="PANTHER" id="PTHR39332">
    <property type="entry name" value="BLL4707 PROTEIN"/>
    <property type="match status" value="1"/>
</dbReference>
<evidence type="ECO:0000313" key="1">
    <source>
        <dbReference type="EMBL" id="TCO25632.1"/>
    </source>
</evidence>
<reference evidence="1 2" key="1">
    <citation type="journal article" date="2015" name="Stand. Genomic Sci.">
        <title>Genomic Encyclopedia of Bacterial and Archaeal Type Strains, Phase III: the genomes of soil and plant-associated and newly described type strains.</title>
        <authorList>
            <person name="Whitman W.B."/>
            <person name="Woyke T."/>
            <person name="Klenk H.P."/>
            <person name="Zhou Y."/>
            <person name="Lilburn T.G."/>
            <person name="Beck B.J."/>
            <person name="De Vos P."/>
            <person name="Vandamme P."/>
            <person name="Eisen J.A."/>
            <person name="Garrity G."/>
            <person name="Hugenholtz P."/>
            <person name="Kyrpides N.C."/>
        </authorList>
    </citation>
    <scope>NUCLEOTIDE SEQUENCE [LARGE SCALE GENOMIC DNA]</scope>
    <source>
        <strain evidence="1 2">VKM Ac-2538</strain>
    </source>
</reference>
<gene>
    <name evidence="1" type="ORF">EV644_104136</name>
</gene>
<dbReference type="PANTHER" id="PTHR39332:SF7">
    <property type="entry name" value="SRPBCC FAMILY PROTEIN"/>
    <property type="match status" value="1"/>
</dbReference>
<dbReference type="InterPro" id="IPR023393">
    <property type="entry name" value="START-like_dom_sf"/>
</dbReference>
<dbReference type="CDD" id="cd07821">
    <property type="entry name" value="PYR_PYL_RCAR_like"/>
    <property type="match status" value="1"/>
</dbReference>
<sequence>MPNLIDTIDIKASPEAVWAVLGDLAATTDWLPGTVNARVDSGTRICVMADGSEVHEQIDNYSTTARSYDWQHLRVALPVRDSHGRFSVLTNDSGGATVVLEMQFVPIDESVVGEVTTMIHGAFHQSLESLRQFVEHGIRWNAALSPDGPQSG</sequence>
<dbReference type="Proteomes" id="UP000295818">
    <property type="component" value="Unassembled WGS sequence"/>
</dbReference>
<evidence type="ECO:0000313" key="2">
    <source>
        <dbReference type="Proteomes" id="UP000295818"/>
    </source>
</evidence>